<protein>
    <recommendedName>
        <fullName evidence="1">DUF4365 domain-containing protein</fullName>
    </recommendedName>
</protein>
<dbReference type="Proteomes" id="UP000046176">
    <property type="component" value="Unassembled WGS sequence"/>
</dbReference>
<sequence>MSMHDEFDYGFDGQLDLIADIRVDPDGRQQLIKAGYVIDFQLKCSQNWTEIGDDIVWSIKSSAYNKLAGRGAGAIPSVLILMCLPGDQTPWAEFSEDSLVLRKCCYFTTISGPRLENDASTKQLRIPRRNLLDSSSLLSLLEQNRTRLDGFFAPRAEEAP</sequence>
<dbReference type="AlphaFoldDB" id="A0A0T7FA52"/>
<dbReference type="EMBL" id="CCRH01000002">
    <property type="protein sequence ID" value="CDZ31920.1"/>
    <property type="molecule type" value="Genomic_DNA"/>
</dbReference>
<organism evidence="2 3">
    <name type="scientific">Neorhizobium galegae bv. officinalis</name>
    <dbReference type="NCBI Taxonomy" id="323656"/>
    <lineage>
        <taxon>Bacteria</taxon>
        <taxon>Pseudomonadati</taxon>
        <taxon>Pseudomonadota</taxon>
        <taxon>Alphaproteobacteria</taxon>
        <taxon>Hyphomicrobiales</taxon>
        <taxon>Rhizobiaceae</taxon>
        <taxon>Rhizobium/Agrobacterium group</taxon>
        <taxon>Neorhizobium</taxon>
    </lineage>
</organism>
<proteinExistence type="predicted"/>
<name>A0A0T7FA52_NEOGA</name>
<evidence type="ECO:0000313" key="3">
    <source>
        <dbReference type="Proteomes" id="UP000046176"/>
    </source>
</evidence>
<evidence type="ECO:0000313" key="2">
    <source>
        <dbReference type="EMBL" id="CDZ31920.1"/>
    </source>
</evidence>
<dbReference type="InterPro" id="IPR025375">
    <property type="entry name" value="DUF4365"/>
</dbReference>
<accession>A0A0T7FA52</accession>
<dbReference type="Pfam" id="PF14280">
    <property type="entry name" value="DUF4365"/>
    <property type="match status" value="1"/>
</dbReference>
<evidence type="ECO:0000259" key="1">
    <source>
        <dbReference type="Pfam" id="PF14280"/>
    </source>
</evidence>
<feature type="domain" description="DUF4365" evidence="1">
    <location>
        <begin position="5"/>
        <end position="142"/>
    </location>
</feature>
<gene>
    <name evidence="2" type="ORF">NGAL_HAMBI1145_06880</name>
</gene>
<reference evidence="2 3" key="1">
    <citation type="submission" date="2014-08" db="EMBL/GenBank/DDBJ databases">
        <authorList>
            <person name="Chen Y.-H."/>
        </authorList>
    </citation>
    <scope>NUCLEOTIDE SEQUENCE [LARGE SCALE GENOMIC DNA]</scope>
</reference>